<gene>
    <name evidence="1" type="ORF">IAC75_03310</name>
</gene>
<dbReference type="Proteomes" id="UP000886812">
    <property type="component" value="Unassembled WGS sequence"/>
</dbReference>
<name>A0A9D1T119_9BACT</name>
<protein>
    <submittedName>
        <fullName evidence="1">DUF3089 domain-containing protein</fullName>
    </submittedName>
</protein>
<dbReference type="SUPFAM" id="SSF53474">
    <property type="entry name" value="alpha/beta-Hydrolases"/>
    <property type="match status" value="1"/>
</dbReference>
<dbReference type="EMBL" id="DVOG01000084">
    <property type="protein sequence ID" value="HIV04165.1"/>
    <property type="molecule type" value="Genomic_DNA"/>
</dbReference>
<dbReference type="InterPro" id="IPR029058">
    <property type="entry name" value="AB_hydrolase_fold"/>
</dbReference>
<sequence length="337" mass="37005">AFALCAACRAPLPPEATPETARAPESRTPAVPAAPDYARAESWAALPAPERRALPADVFYVYPTIFGGNGPEKMDTSDEALRARADVQIRINGGVFTGTANLFAPYYRQASIELVDMDDAAGAALAADGFGDVRRAFRFYLRHLNGGRPFILAGFSQGSMALLDLMKTEFSDPRLRERLVAAYLIGWSFTREDAEKFPWLKPARGETDLGVIVSYNTQLARAGHSFVLREGAFGINPVNWKTDGTPAPASAHKGAVIFDIATGKILKTVPHFSSARLEEESGALVVEADPAEYDASQSVFPAGVMHMYDYMFFYENLKENVRRRTDAWLEKNRSRAE</sequence>
<dbReference type="AlphaFoldDB" id="A0A9D1T119"/>
<reference evidence="1" key="1">
    <citation type="submission" date="2020-10" db="EMBL/GenBank/DDBJ databases">
        <authorList>
            <person name="Gilroy R."/>
        </authorList>
    </citation>
    <scope>NUCLEOTIDE SEQUENCE</scope>
    <source>
        <strain evidence="1">10669</strain>
    </source>
</reference>
<reference evidence="1" key="2">
    <citation type="journal article" date="2021" name="PeerJ">
        <title>Extensive microbial diversity within the chicken gut microbiome revealed by metagenomics and culture.</title>
        <authorList>
            <person name="Gilroy R."/>
            <person name="Ravi A."/>
            <person name="Getino M."/>
            <person name="Pursley I."/>
            <person name="Horton D.L."/>
            <person name="Alikhan N.F."/>
            <person name="Baker D."/>
            <person name="Gharbi K."/>
            <person name="Hall N."/>
            <person name="Watson M."/>
            <person name="Adriaenssens E.M."/>
            <person name="Foster-Nyarko E."/>
            <person name="Jarju S."/>
            <person name="Secka A."/>
            <person name="Antonio M."/>
            <person name="Oren A."/>
            <person name="Chaudhuri R.R."/>
            <person name="La Ragione R."/>
            <person name="Hildebrand F."/>
            <person name="Pallen M.J."/>
        </authorList>
    </citation>
    <scope>NUCLEOTIDE SEQUENCE</scope>
    <source>
        <strain evidence="1">10669</strain>
    </source>
</reference>
<evidence type="ECO:0000313" key="1">
    <source>
        <dbReference type="EMBL" id="HIV04165.1"/>
    </source>
</evidence>
<accession>A0A9D1T119</accession>
<proteinExistence type="predicted"/>
<feature type="non-terminal residue" evidence="1">
    <location>
        <position position="1"/>
    </location>
</feature>
<evidence type="ECO:0000313" key="2">
    <source>
        <dbReference type="Proteomes" id="UP000886812"/>
    </source>
</evidence>
<organism evidence="1 2">
    <name type="scientific">Candidatus Spyradosoma merdigallinarum</name>
    <dbReference type="NCBI Taxonomy" id="2840950"/>
    <lineage>
        <taxon>Bacteria</taxon>
        <taxon>Pseudomonadati</taxon>
        <taxon>Verrucomicrobiota</taxon>
        <taxon>Opitutia</taxon>
        <taxon>Opitutia incertae sedis</taxon>
        <taxon>Candidatus Spyradosoma</taxon>
    </lineage>
</organism>
<dbReference type="InterPro" id="IPR021440">
    <property type="entry name" value="DUF3089"/>
</dbReference>
<dbReference type="Pfam" id="PF11288">
    <property type="entry name" value="DUF3089"/>
    <property type="match status" value="1"/>
</dbReference>
<comment type="caution">
    <text evidence="1">The sequence shown here is derived from an EMBL/GenBank/DDBJ whole genome shotgun (WGS) entry which is preliminary data.</text>
</comment>